<dbReference type="RefSeq" id="WP_183566176.1">
    <property type="nucleotide sequence ID" value="NZ_CBCSLB010000012.1"/>
</dbReference>
<reference evidence="1 2" key="1">
    <citation type="submission" date="2020-08" db="EMBL/GenBank/DDBJ databases">
        <title>Genomic Encyclopedia of Type Strains, Phase III (KMG-III): the genomes of soil and plant-associated and newly described type strains.</title>
        <authorList>
            <person name="Whitman W."/>
        </authorList>
    </citation>
    <scope>NUCLEOTIDE SEQUENCE [LARGE SCALE GENOMIC DNA]</scope>
    <source>
        <strain evidence="1 2">CECT 8234</strain>
    </source>
</reference>
<evidence type="ECO:0000313" key="1">
    <source>
        <dbReference type="EMBL" id="MBB3153836.1"/>
    </source>
</evidence>
<dbReference type="Gene3D" id="3.30.110.170">
    <property type="entry name" value="Protein of unknown function (DUF541), domain 1"/>
    <property type="match status" value="1"/>
</dbReference>
<dbReference type="InterPro" id="IPR052022">
    <property type="entry name" value="26kDa_periplasmic_antigen"/>
</dbReference>
<dbReference type="AlphaFoldDB" id="A0A7W5GBI6"/>
<protein>
    <recommendedName>
        <fullName evidence="3">DUF541 domain-containing protein</fullName>
    </recommendedName>
</protein>
<dbReference type="PANTHER" id="PTHR34387">
    <property type="entry name" value="SLR1258 PROTEIN"/>
    <property type="match status" value="1"/>
</dbReference>
<evidence type="ECO:0008006" key="3">
    <source>
        <dbReference type="Google" id="ProtNLM"/>
    </source>
</evidence>
<keyword evidence="2" id="KW-1185">Reference proteome</keyword>
<proteinExistence type="predicted"/>
<dbReference type="PANTHER" id="PTHR34387:SF1">
    <property type="entry name" value="PERIPLASMIC IMMUNOGENIC PROTEIN"/>
    <property type="match status" value="1"/>
</dbReference>
<name>A0A7W5GBI6_9BACL</name>
<dbReference type="EMBL" id="JACHXW010000012">
    <property type="protein sequence ID" value="MBB3153836.1"/>
    <property type="molecule type" value="Genomic_DNA"/>
</dbReference>
<dbReference type="Proteomes" id="UP000518605">
    <property type="component" value="Unassembled WGS sequence"/>
</dbReference>
<gene>
    <name evidence="1" type="ORF">FHS16_003911</name>
</gene>
<dbReference type="Pfam" id="PF04402">
    <property type="entry name" value="SIMPL"/>
    <property type="match status" value="1"/>
</dbReference>
<dbReference type="InterPro" id="IPR007497">
    <property type="entry name" value="SIMPL/DUF541"/>
</dbReference>
<dbReference type="GO" id="GO:0006974">
    <property type="term" value="P:DNA damage response"/>
    <property type="evidence" value="ECO:0007669"/>
    <property type="project" value="TreeGrafter"/>
</dbReference>
<sequence>MAQLKEHACDFTLEVLGEGVVTAVPDRTLITLGTVSEGVDLISVQSDNAIKVAAVIEELEQSGIARESIKTTQFLMEPQYDYIDGKQEFRGYRVTHLLQVTLDNVTEAGRLIDAAVANGANIVTSIEFDTSEGAKAKREALIAAVRDAEAKATVIAQALGVSLSAVPCKVEEVVLSGAEPVFFKASAMSLESATSPIEPGQLTFRAAIRIWYLYG</sequence>
<dbReference type="Gene3D" id="3.30.70.2970">
    <property type="entry name" value="Protein of unknown function (DUF541), domain 2"/>
    <property type="match status" value="1"/>
</dbReference>
<evidence type="ECO:0000313" key="2">
    <source>
        <dbReference type="Proteomes" id="UP000518605"/>
    </source>
</evidence>
<accession>A0A7W5GBI6</accession>
<organism evidence="1 2">
    <name type="scientific">Paenibacillus endophyticus</name>
    <dbReference type="NCBI Taxonomy" id="1294268"/>
    <lineage>
        <taxon>Bacteria</taxon>
        <taxon>Bacillati</taxon>
        <taxon>Bacillota</taxon>
        <taxon>Bacilli</taxon>
        <taxon>Bacillales</taxon>
        <taxon>Paenibacillaceae</taxon>
        <taxon>Paenibacillus</taxon>
    </lineage>
</organism>
<comment type="caution">
    <text evidence="1">The sequence shown here is derived from an EMBL/GenBank/DDBJ whole genome shotgun (WGS) entry which is preliminary data.</text>
</comment>